<evidence type="ECO:0000256" key="1">
    <source>
        <dbReference type="SAM" id="Phobius"/>
    </source>
</evidence>
<feature type="transmembrane region" description="Helical" evidence="1">
    <location>
        <begin position="52"/>
        <end position="74"/>
    </location>
</feature>
<feature type="transmembrane region" description="Helical" evidence="1">
    <location>
        <begin position="12"/>
        <end position="40"/>
    </location>
</feature>
<keyword evidence="1" id="KW-0812">Transmembrane</keyword>
<keyword evidence="1" id="KW-0472">Membrane</keyword>
<accession>A0A8D8V709</accession>
<organism evidence="2">
    <name type="scientific">Cacopsylla melanoneura</name>
    <dbReference type="NCBI Taxonomy" id="428564"/>
    <lineage>
        <taxon>Eukaryota</taxon>
        <taxon>Metazoa</taxon>
        <taxon>Ecdysozoa</taxon>
        <taxon>Arthropoda</taxon>
        <taxon>Hexapoda</taxon>
        <taxon>Insecta</taxon>
        <taxon>Pterygota</taxon>
        <taxon>Neoptera</taxon>
        <taxon>Paraneoptera</taxon>
        <taxon>Hemiptera</taxon>
        <taxon>Sternorrhyncha</taxon>
        <taxon>Psylloidea</taxon>
        <taxon>Psyllidae</taxon>
        <taxon>Psyllinae</taxon>
        <taxon>Cacopsylla</taxon>
    </lineage>
</organism>
<keyword evidence="1" id="KW-1133">Transmembrane helix</keyword>
<evidence type="ECO:0000313" key="2">
    <source>
        <dbReference type="EMBL" id="CAG6719018.1"/>
    </source>
</evidence>
<reference evidence="2" key="1">
    <citation type="submission" date="2021-05" db="EMBL/GenBank/DDBJ databases">
        <authorList>
            <person name="Alioto T."/>
            <person name="Alioto T."/>
            <person name="Gomez Garrido J."/>
        </authorList>
    </citation>
    <scope>NUCLEOTIDE SEQUENCE</scope>
</reference>
<name>A0A8D8V709_9HEMI</name>
<dbReference type="EMBL" id="HBUF01358184">
    <property type="protein sequence ID" value="CAG6719018.1"/>
    <property type="molecule type" value="Transcribed_RNA"/>
</dbReference>
<proteinExistence type="predicted"/>
<sequence length="105" mass="12389">MYYTSYHHMPMYFIFPCTLYPSSFLFLYISCFSFSLIFYLSHFYSSSPSPAFFFFFFSSTSPPPLSHLPISLYFIVSINCLPKKKFFGVHDFYFSTLASLILFSK</sequence>
<protein>
    <submittedName>
        <fullName evidence="2">Uncharacterized protein</fullName>
    </submittedName>
</protein>
<dbReference type="AlphaFoldDB" id="A0A8D8V709"/>